<feature type="domain" description="DNA primase/helicase Gp4 N-terminal Bacteriophage T7-like" evidence="1">
    <location>
        <begin position="37"/>
        <end position="75"/>
    </location>
</feature>
<dbReference type="SUPFAM" id="SSF57783">
    <property type="entry name" value="Zinc beta-ribbon"/>
    <property type="match status" value="1"/>
</dbReference>
<protein>
    <submittedName>
        <fullName evidence="2">Toprim domain-containing protein</fullName>
    </submittedName>
</protein>
<proteinExistence type="predicted"/>
<dbReference type="InterPro" id="IPR006171">
    <property type="entry name" value="TOPRIM_dom"/>
</dbReference>
<dbReference type="EMBL" id="CP136508">
    <property type="protein sequence ID" value="WUR15417.1"/>
    <property type="molecule type" value="Genomic_DNA"/>
</dbReference>
<accession>A0ABZ1URS5</accession>
<dbReference type="Pfam" id="PF13362">
    <property type="entry name" value="Toprim_3"/>
    <property type="match status" value="1"/>
</dbReference>
<name>A0ABZ1URS5_9BURK</name>
<dbReference type="SMART" id="SM00778">
    <property type="entry name" value="Prim_Zn_Ribbon"/>
    <property type="match status" value="1"/>
</dbReference>
<gene>
    <name evidence="2" type="ORF">E7V67_010035</name>
</gene>
<evidence type="ECO:0000313" key="2">
    <source>
        <dbReference type="EMBL" id="WUR15417.1"/>
    </source>
</evidence>
<dbReference type="InterPro" id="IPR055570">
    <property type="entry name" value="DUF7146"/>
</dbReference>
<sequence>MDKLEFETRYRKMLQLAHGRWTTILRQLGVNERILNKRNQPCPLPGCGGRDRFQYTDKFGEGNYHCRYCGAGGGFKLLRGTMGWSAVETLERVEQCIGMLPNGIRHDPSRPNAKALDMAHRIWSEARPIQVSDQAHRYLLARRLQLDTYPATLRFHAALGYYERTCDDRCVHVRDYPALLARIDSPTDALVALHRIYLENGSKASVAAPKKTLCANFEGGAIRLAPATEVLNVCEGLENALAVFKRSSGEPVWSAISASNMQSLWIPPGVRFLRIYADNDADSDFAGQVAAFTLARAARKRKIDVKVFVPHRAGSDWADVWYARSAHLVRVV</sequence>
<dbReference type="Proteomes" id="UP000321323">
    <property type="component" value="Chromosome"/>
</dbReference>
<dbReference type="Pfam" id="PF23639">
    <property type="entry name" value="DUF7146"/>
    <property type="match status" value="1"/>
</dbReference>
<reference evidence="2 3" key="1">
    <citation type="journal article" date="2019" name="Int. J. Syst. Evol. Microbiol.">
        <title>The Draft Whole-Genome Sequence of the Antibiotic Producer Empedobacter haloabium ATCC 31962 Provides Indications for Its Taxonomic Reclassification.</title>
        <authorList>
            <person name="Miess H."/>
            <person name="Arlt P."/>
            <person name="Apel A.K."/>
            <person name="Weber T."/>
            <person name="Nieselt K."/>
            <person name="Hanssen F."/>
            <person name="Czemmel S."/>
            <person name="Nahnsen S."/>
            <person name="Gross H."/>
        </authorList>
    </citation>
    <scope>NUCLEOTIDE SEQUENCE [LARGE SCALE GENOMIC DNA]</scope>
    <source>
        <strain evidence="2 3">ATCC 31962</strain>
    </source>
</reference>
<evidence type="ECO:0000259" key="1">
    <source>
        <dbReference type="SMART" id="SM00778"/>
    </source>
</evidence>
<dbReference type="InterPro" id="IPR013237">
    <property type="entry name" value="Phage_T7_Gp4_N"/>
</dbReference>
<keyword evidence="3" id="KW-1185">Reference proteome</keyword>
<organism evidence="2 3">
    <name type="scientific">[Empedobacter] haloabium</name>
    <dbReference type="NCBI Taxonomy" id="592317"/>
    <lineage>
        <taxon>Bacteria</taxon>
        <taxon>Pseudomonadati</taxon>
        <taxon>Pseudomonadota</taxon>
        <taxon>Betaproteobacteria</taxon>
        <taxon>Burkholderiales</taxon>
        <taxon>Oxalobacteraceae</taxon>
        <taxon>Telluria group</taxon>
        <taxon>Telluria group incertae sedis</taxon>
    </lineage>
</organism>
<dbReference type="Pfam" id="PF08273">
    <property type="entry name" value="Zn_Ribbon_Prim"/>
    <property type="match status" value="1"/>
</dbReference>
<evidence type="ECO:0000313" key="3">
    <source>
        <dbReference type="Proteomes" id="UP000321323"/>
    </source>
</evidence>